<dbReference type="InterPro" id="IPR057929">
    <property type="entry name" value="RamC_N"/>
</dbReference>
<keyword evidence="6" id="KW-0862">Zinc</keyword>
<dbReference type="EC" id="2.7.11.1" evidence="1"/>
<dbReference type="GO" id="GO:0031179">
    <property type="term" value="P:peptide modification"/>
    <property type="evidence" value="ECO:0007669"/>
    <property type="project" value="InterPro"/>
</dbReference>
<dbReference type="Gene3D" id="1.10.510.10">
    <property type="entry name" value="Transferase(Phosphotransferase) domain 1"/>
    <property type="match status" value="1"/>
</dbReference>
<dbReference type="Pfam" id="PF00069">
    <property type="entry name" value="Pkinase"/>
    <property type="match status" value="1"/>
</dbReference>
<feature type="binding site" evidence="6">
    <location>
        <position position="779"/>
    </location>
    <ligand>
        <name>Zn(2+)</name>
        <dbReference type="ChEBI" id="CHEBI:29105"/>
    </ligand>
</feature>
<dbReference type="KEGG" id="kbs:EPA93_16410"/>
<evidence type="ECO:0000256" key="1">
    <source>
        <dbReference type="ARBA" id="ARBA00012513"/>
    </source>
</evidence>
<dbReference type="EMBL" id="CP035758">
    <property type="protein sequence ID" value="QBD77487.1"/>
    <property type="molecule type" value="Genomic_DNA"/>
</dbReference>
<dbReference type="CDD" id="cd14014">
    <property type="entry name" value="STKc_PknB_like"/>
    <property type="match status" value="1"/>
</dbReference>
<dbReference type="PANTHER" id="PTHR43289:SF6">
    <property type="entry name" value="SERINE_THREONINE-PROTEIN KINASE NEKL-3"/>
    <property type="match status" value="1"/>
</dbReference>
<evidence type="ECO:0000259" key="7">
    <source>
        <dbReference type="PROSITE" id="PS50011"/>
    </source>
</evidence>
<dbReference type="SUPFAM" id="SSF56112">
    <property type="entry name" value="Protein kinase-like (PK-like)"/>
    <property type="match status" value="1"/>
</dbReference>
<dbReference type="SUPFAM" id="SSF158745">
    <property type="entry name" value="LanC-like"/>
    <property type="match status" value="1"/>
</dbReference>
<proteinExistence type="predicted"/>
<dbReference type="InterPro" id="IPR008271">
    <property type="entry name" value="Ser/Thr_kinase_AS"/>
</dbReference>
<dbReference type="InterPro" id="IPR058053">
    <property type="entry name" value="RamC_C"/>
</dbReference>
<dbReference type="GO" id="GO:0046872">
    <property type="term" value="F:metal ion binding"/>
    <property type="evidence" value="ECO:0007669"/>
    <property type="project" value="UniProtKB-KW"/>
</dbReference>
<dbReference type="InterPro" id="IPR012341">
    <property type="entry name" value="6hp_glycosidase-like_sf"/>
</dbReference>
<dbReference type="PRINTS" id="PR01950">
    <property type="entry name" value="LANCSUPER"/>
</dbReference>
<dbReference type="InterPro" id="IPR000719">
    <property type="entry name" value="Prot_kinase_dom"/>
</dbReference>
<protein>
    <recommendedName>
        <fullName evidence="1">non-specific serine/threonine protein kinase</fullName>
        <ecNumber evidence="1">2.7.11.1</ecNumber>
    </recommendedName>
</protein>
<keyword evidence="9" id="KW-1185">Reference proteome</keyword>
<evidence type="ECO:0000256" key="2">
    <source>
        <dbReference type="ARBA" id="ARBA00022679"/>
    </source>
</evidence>
<dbReference type="NCBIfam" id="NF038150">
    <property type="entry name" value="lanthi_synth_IV"/>
    <property type="match status" value="1"/>
</dbReference>
<evidence type="ECO:0000313" key="8">
    <source>
        <dbReference type="EMBL" id="QBD77487.1"/>
    </source>
</evidence>
<dbReference type="Gene3D" id="1.50.10.10">
    <property type="match status" value="1"/>
</dbReference>
<dbReference type="RefSeq" id="WP_129888543.1">
    <property type="nucleotide sequence ID" value="NZ_CP035758.1"/>
</dbReference>
<feature type="domain" description="Protein kinase" evidence="7">
    <location>
        <begin position="229"/>
        <end position="488"/>
    </location>
</feature>
<dbReference type="GO" id="GO:0005524">
    <property type="term" value="F:ATP binding"/>
    <property type="evidence" value="ECO:0007669"/>
    <property type="project" value="UniProtKB-KW"/>
</dbReference>
<dbReference type="SMART" id="SM00220">
    <property type="entry name" value="S_TKc"/>
    <property type="match status" value="1"/>
</dbReference>
<organism evidence="8 9">
    <name type="scientific">Ktedonosporobacter rubrisoli</name>
    <dbReference type="NCBI Taxonomy" id="2509675"/>
    <lineage>
        <taxon>Bacteria</taxon>
        <taxon>Bacillati</taxon>
        <taxon>Chloroflexota</taxon>
        <taxon>Ktedonobacteria</taxon>
        <taxon>Ktedonobacterales</taxon>
        <taxon>Ktedonosporobacteraceae</taxon>
        <taxon>Ktedonosporobacter</taxon>
    </lineage>
</organism>
<keyword evidence="2" id="KW-0808">Transferase</keyword>
<dbReference type="GO" id="GO:0005975">
    <property type="term" value="P:carbohydrate metabolic process"/>
    <property type="evidence" value="ECO:0007669"/>
    <property type="project" value="InterPro"/>
</dbReference>
<dbReference type="InterPro" id="IPR007822">
    <property type="entry name" value="LANC-like"/>
</dbReference>
<feature type="binding site" evidence="6">
    <location>
        <position position="825"/>
    </location>
    <ligand>
        <name>Zn(2+)</name>
        <dbReference type="ChEBI" id="CHEBI:29105"/>
    </ligand>
</feature>
<dbReference type="Gene3D" id="3.30.200.20">
    <property type="entry name" value="Phosphorylase Kinase, domain 1"/>
    <property type="match status" value="1"/>
</dbReference>
<evidence type="ECO:0000256" key="3">
    <source>
        <dbReference type="ARBA" id="ARBA00022741"/>
    </source>
</evidence>
<accession>A0A4P6JQ07</accession>
<dbReference type="PROSITE" id="PS00108">
    <property type="entry name" value="PROTEIN_KINASE_ST"/>
    <property type="match status" value="1"/>
</dbReference>
<name>A0A4P6JQ07_KTERU</name>
<dbReference type="CDD" id="cd04791">
    <property type="entry name" value="LanC_SerThrkinase"/>
    <property type="match status" value="1"/>
</dbReference>
<keyword evidence="5" id="KW-0067">ATP-binding</keyword>
<reference evidence="8 9" key="1">
    <citation type="submission" date="2019-01" db="EMBL/GenBank/DDBJ databases">
        <title>Ktedonosporobacter rubrisoli SCAWS-G2.</title>
        <authorList>
            <person name="Huang Y."/>
            <person name="Yan B."/>
        </authorList>
    </citation>
    <scope>NUCLEOTIDE SEQUENCE [LARGE SCALE GENOMIC DNA]</scope>
    <source>
        <strain evidence="8 9">SCAWS-G2</strain>
    </source>
</reference>
<keyword evidence="4" id="KW-0418">Kinase</keyword>
<dbReference type="PANTHER" id="PTHR43289">
    <property type="entry name" value="MITOGEN-ACTIVATED PROTEIN KINASE KINASE KINASE 20-RELATED"/>
    <property type="match status" value="1"/>
</dbReference>
<evidence type="ECO:0000256" key="6">
    <source>
        <dbReference type="PIRSR" id="PIRSR607822-1"/>
    </source>
</evidence>
<dbReference type="Pfam" id="PF25816">
    <property type="entry name" value="RamC_N"/>
    <property type="match status" value="1"/>
</dbReference>
<sequence length="915" mass="101815">MEDIFGTNSLATEIADPLARELYELCQSHRVRAQNWHIEYSDDSERMWVRFSREAAEIPAQGWKLHISANNASAKEVLQRVFPVLLTGATSFKVASSLRQLFRLNQGEGGISQVGKFITVYPGDDEEAVQLALQLDAVTQGLSGPRVPSDRALRPDSLIHYRYGNFSFRSYVQTPSGSIEAVLRTPDNQEVPDRRRPRYEPPEWVKDPFIEAGIAAELPVFERIINGRYLIVAMIFASINHIVYLGADLENGSSCIIKGPGYAWQNNLTDRSMHRRLLHEAHMLRELMPNPYIPRLFDVVEQNGDLFLVMEDIEGEDLALYVRQLLHQGQFVPLRQIIEWGIELAEVLESIHLKGMIYADIKPTNIIVGADRRLRFIDFELVYALDNTGGHISGRGTRGYMSPQQLDNLPLAFSDDIYGFGALLYFLVTGVDPAYAPNPSRLLERPLEWLCPEEIGPLRKIIGRCLQETVQARYHSMSEIKAALRAALESIETHGTVSQETVVNELNEEGRSEREHFGELSMAIMDTICAKAQTFLDGHSRAWISTHFLTYGLLPRDINTGNAGILLALAELVAEHKSACAAETLLQAARWLRDSQPIGKEPLPGLYVGESGVGAALLRAGQVLQDKQLIVAALEQGRMVASLPHNSPDLFNGTAGRLRFHLLLWDETKEREQLLAAQVCGEHLLSTAVEINEHEIFWLTPQGYGDLSGVAQPGYAHGVAGVADALLDLYEANENERLLPLITKAASWIVRQAIPAMEDKSGLSWPRVAGGSAHPSYWCHGGAGIGRFFLHLARHNLVSGAEEIAARAAYVVAHSTRWTGPTQCHGLAGNCEFLLDMYQATGDHRFLKEAFLFGHLLETFAQEQQGHIVFPADSPTVFTPDYMVGYAGIAMCLLRLSAPERLPHQLSRAGFRAYN</sequence>
<dbReference type="AlphaFoldDB" id="A0A4P6JQ07"/>
<dbReference type="PROSITE" id="PS50011">
    <property type="entry name" value="PROTEIN_KINASE_DOM"/>
    <property type="match status" value="1"/>
</dbReference>
<keyword evidence="6" id="KW-0479">Metal-binding</keyword>
<dbReference type="InterPro" id="IPR011009">
    <property type="entry name" value="Kinase-like_dom_sf"/>
</dbReference>
<dbReference type="Proteomes" id="UP000290365">
    <property type="component" value="Chromosome"/>
</dbReference>
<evidence type="ECO:0000256" key="4">
    <source>
        <dbReference type="ARBA" id="ARBA00022777"/>
    </source>
</evidence>
<dbReference type="GO" id="GO:0004674">
    <property type="term" value="F:protein serine/threonine kinase activity"/>
    <property type="evidence" value="ECO:0007669"/>
    <property type="project" value="UniProtKB-EC"/>
</dbReference>
<evidence type="ECO:0000313" key="9">
    <source>
        <dbReference type="Proteomes" id="UP000290365"/>
    </source>
</evidence>
<feature type="binding site" evidence="6">
    <location>
        <position position="824"/>
    </location>
    <ligand>
        <name>Zn(2+)</name>
        <dbReference type="ChEBI" id="CHEBI:29105"/>
    </ligand>
</feature>
<gene>
    <name evidence="8" type="ORF">EPA93_16410</name>
</gene>
<evidence type="ECO:0000256" key="5">
    <source>
        <dbReference type="ARBA" id="ARBA00022840"/>
    </source>
</evidence>
<keyword evidence="3" id="KW-0547">Nucleotide-binding</keyword>
<dbReference type="SMART" id="SM01260">
    <property type="entry name" value="LANC_like"/>
    <property type="match status" value="1"/>
</dbReference>
<dbReference type="OrthoDB" id="135318at2"/>
<dbReference type="Pfam" id="PF05147">
    <property type="entry name" value="LANC_like"/>
    <property type="match status" value="1"/>
</dbReference>